<dbReference type="EMBL" id="NPDV01000009">
    <property type="protein sequence ID" value="PJZ53005.1"/>
    <property type="molecule type" value="Genomic_DNA"/>
</dbReference>
<name>A0A2M9YN77_9LEPT</name>
<evidence type="ECO:0000313" key="5">
    <source>
        <dbReference type="Proteomes" id="UP000232188"/>
    </source>
</evidence>
<evidence type="ECO:0000313" key="3">
    <source>
        <dbReference type="EMBL" id="PJZ62562.1"/>
    </source>
</evidence>
<gene>
    <name evidence="3" type="ORF">CH376_07100</name>
    <name evidence="2" type="ORF">CH380_11320</name>
</gene>
<dbReference type="Proteomes" id="UP000232149">
    <property type="component" value="Unassembled WGS sequence"/>
</dbReference>
<evidence type="ECO:0000313" key="4">
    <source>
        <dbReference type="Proteomes" id="UP000232149"/>
    </source>
</evidence>
<keyword evidence="1" id="KW-0472">Membrane</keyword>
<keyword evidence="1" id="KW-1133">Transmembrane helix</keyword>
<keyword evidence="1" id="KW-0812">Transmembrane</keyword>
<evidence type="ECO:0000313" key="2">
    <source>
        <dbReference type="EMBL" id="PJZ53005.1"/>
    </source>
</evidence>
<keyword evidence="4" id="KW-1185">Reference proteome</keyword>
<accession>A0A2M9YN77</accession>
<dbReference type="AlphaFoldDB" id="A0A2M9YN77"/>
<sequence>MDPIQKAFQERRKLQEAEISDFRKSSARKTKLRNLKKNILLFFRCLSRTTPFLYIQKFLRFVLADLWILNQSPILWILGMGLPSFYITVLLVPEMLESPTIAAIFAFFPLLLAVDWFRWIGFRRIFNKLSFPVFGFESFYENKKLDYYRWFELEVRIQADRNRDAIEAILESFCILSKKLFYAPYVDGGSDPRKPWKHGKSPAAIGSGNSRIALLLVRDLFRKLDRLNRFETSIQGVTILMTSGPVYVDSLSNQSND</sequence>
<dbReference type="Proteomes" id="UP000232188">
    <property type="component" value="Unassembled WGS sequence"/>
</dbReference>
<evidence type="ECO:0000256" key="1">
    <source>
        <dbReference type="SAM" id="Phobius"/>
    </source>
</evidence>
<organism evidence="2 5">
    <name type="scientific">Leptospira adleri</name>
    <dbReference type="NCBI Taxonomy" id="2023186"/>
    <lineage>
        <taxon>Bacteria</taxon>
        <taxon>Pseudomonadati</taxon>
        <taxon>Spirochaetota</taxon>
        <taxon>Spirochaetia</taxon>
        <taxon>Leptospirales</taxon>
        <taxon>Leptospiraceae</taxon>
        <taxon>Leptospira</taxon>
    </lineage>
</organism>
<feature type="transmembrane region" description="Helical" evidence="1">
    <location>
        <begin position="100"/>
        <end position="119"/>
    </location>
</feature>
<proteinExistence type="predicted"/>
<reference evidence="4 5" key="1">
    <citation type="submission" date="2017-07" db="EMBL/GenBank/DDBJ databases">
        <title>Leptospira spp. isolated from tropical soils.</title>
        <authorList>
            <person name="Thibeaux R."/>
            <person name="Iraola G."/>
            <person name="Ferres I."/>
            <person name="Bierque E."/>
            <person name="Girault D."/>
            <person name="Soupe-Gilbert M.-E."/>
            <person name="Picardeau M."/>
            <person name="Goarant C."/>
        </authorList>
    </citation>
    <scope>NUCLEOTIDE SEQUENCE [LARGE SCALE GENOMIC DNA]</scope>
    <source>
        <strain evidence="2 5">FH2-B-C1</strain>
        <strain evidence="3 4">FH2-B-D1</strain>
    </source>
</reference>
<comment type="caution">
    <text evidence="2">The sequence shown here is derived from an EMBL/GenBank/DDBJ whole genome shotgun (WGS) entry which is preliminary data.</text>
</comment>
<dbReference type="EMBL" id="NPDU01000014">
    <property type="protein sequence ID" value="PJZ62562.1"/>
    <property type="molecule type" value="Genomic_DNA"/>
</dbReference>
<protein>
    <submittedName>
        <fullName evidence="2">Uncharacterized protein</fullName>
    </submittedName>
</protein>